<sequence length="348" mass="37654">MRGESVAELWVVLQEQDGLPPEYNQEVLAEAQELVQQHSGRLQLCAVQLRAPLPTATEKNTEPFFKSIAPERFYVLEHPALERYTTEGYVAALSWLIRAHTPALIVTSATANGQDWAPRLAAQLGLPFVARCLRFVLEQDTLLTLRALYGGRAYVQTRTRLGRLPALVTFVPGTRGTPSASRSQVGPSPAPEVIRYQLPLATEEQSPRLQRLGIEAPAAEEVELEAAEKIVAGGRGVGREGFAELATFARLLGAAVGASRVATDRGWVESERQIGATGKSVSPRLYIACGISGAAQHTSGIREAQTIIAINPDRNAPIFALADLGLLGDAREILRRAIQLLQEESVGV</sequence>
<dbReference type="GO" id="GO:0033539">
    <property type="term" value="P:fatty acid beta-oxidation using acyl-CoA dehydrogenase"/>
    <property type="evidence" value="ECO:0007669"/>
    <property type="project" value="TreeGrafter"/>
</dbReference>
<feature type="binding site" evidence="2">
    <location>
        <position position="311"/>
    </location>
    <ligand>
        <name>FAD</name>
        <dbReference type="ChEBI" id="CHEBI:57692"/>
    </ligand>
</feature>
<dbReference type="Gene3D" id="3.40.50.620">
    <property type="entry name" value="HUPs"/>
    <property type="match status" value="1"/>
</dbReference>
<evidence type="ECO:0000313" key="5">
    <source>
        <dbReference type="Proteomes" id="UP000248706"/>
    </source>
</evidence>
<comment type="caution">
    <text evidence="4">The sequence shown here is derived from an EMBL/GenBank/DDBJ whole genome shotgun (WGS) entry which is preliminary data.</text>
</comment>
<dbReference type="Proteomes" id="UP000248706">
    <property type="component" value="Unassembled WGS sequence"/>
</dbReference>
<dbReference type="GO" id="GO:0009055">
    <property type="term" value="F:electron transfer activity"/>
    <property type="evidence" value="ECO:0007669"/>
    <property type="project" value="InterPro"/>
</dbReference>
<accession>A0A328VBS3</accession>
<dbReference type="PIRSF" id="PIRSF000089">
    <property type="entry name" value="Electra_flavoP_a"/>
    <property type="match status" value="1"/>
</dbReference>
<dbReference type="PANTHER" id="PTHR43153">
    <property type="entry name" value="ELECTRON TRANSFER FLAVOPROTEIN ALPHA"/>
    <property type="match status" value="1"/>
</dbReference>
<feature type="binding site" evidence="2">
    <location>
        <begin position="259"/>
        <end position="260"/>
    </location>
    <ligand>
        <name>FAD</name>
        <dbReference type="ChEBI" id="CHEBI:57692"/>
    </ligand>
</feature>
<dbReference type="InterPro" id="IPR014729">
    <property type="entry name" value="Rossmann-like_a/b/a_fold"/>
</dbReference>
<gene>
    <name evidence="4" type="ORF">A4R35_06335</name>
</gene>
<feature type="binding site" evidence="2">
    <location>
        <position position="235"/>
    </location>
    <ligand>
        <name>FAD</name>
        <dbReference type="ChEBI" id="CHEBI:57692"/>
    </ligand>
</feature>
<dbReference type="Gene3D" id="3.40.50.1220">
    <property type="entry name" value="TPP-binding domain"/>
    <property type="match status" value="1"/>
</dbReference>
<dbReference type="InterPro" id="IPR014730">
    <property type="entry name" value="ETF_a/b_N"/>
</dbReference>
<comment type="cofactor">
    <cofactor evidence="2">
        <name>FAD</name>
        <dbReference type="ChEBI" id="CHEBI:57692"/>
    </cofactor>
    <text evidence="2">Binds 1 FAD per dimer.</text>
</comment>
<keyword evidence="2" id="KW-0285">Flavoprotein</keyword>
<proteinExistence type="inferred from homology"/>
<dbReference type="SUPFAM" id="SSF52467">
    <property type="entry name" value="DHS-like NAD/FAD-binding domain"/>
    <property type="match status" value="1"/>
</dbReference>
<reference evidence="4 5" key="1">
    <citation type="submission" date="2016-08" db="EMBL/GenBank/DDBJ databases">
        <title>Analysis of Carbohydrate Active Enzymes in Thermogemmatispora T81 Reveals Carbohydrate Degradation Ability.</title>
        <authorList>
            <person name="Tomazini A."/>
            <person name="Lal S."/>
            <person name="Stott M."/>
            <person name="Henrissat B."/>
            <person name="Polikarpov I."/>
            <person name="Sparling R."/>
            <person name="Levin D.B."/>
        </authorList>
    </citation>
    <scope>NUCLEOTIDE SEQUENCE [LARGE SCALE GENOMIC DNA]</scope>
    <source>
        <strain evidence="4 5">T81</strain>
    </source>
</reference>
<dbReference type="GO" id="GO:0050660">
    <property type="term" value="F:flavin adenine dinucleotide binding"/>
    <property type="evidence" value="ECO:0007669"/>
    <property type="project" value="InterPro"/>
</dbReference>
<dbReference type="InterPro" id="IPR001308">
    <property type="entry name" value="ETF_a/FixB"/>
</dbReference>
<comment type="similarity">
    <text evidence="1">Belongs to the ETF alpha-subunit/FixB family.</text>
</comment>
<dbReference type="RefSeq" id="WP_112427620.1">
    <property type="nucleotide sequence ID" value="NZ_MCIF01000002.1"/>
</dbReference>
<dbReference type="EMBL" id="MCIF01000002">
    <property type="protein sequence ID" value="RAQ95146.1"/>
    <property type="molecule type" value="Genomic_DNA"/>
</dbReference>
<dbReference type="InterPro" id="IPR029035">
    <property type="entry name" value="DHS-like_NAD/FAD-binding_dom"/>
</dbReference>
<name>A0A328VBS3_9CHLR</name>
<dbReference type="Pfam" id="PF01012">
    <property type="entry name" value="ETF"/>
    <property type="match status" value="1"/>
</dbReference>
<keyword evidence="2" id="KW-0274">FAD</keyword>
<evidence type="ECO:0000313" key="4">
    <source>
        <dbReference type="EMBL" id="RAQ95146.1"/>
    </source>
</evidence>
<feature type="binding site" evidence="2">
    <location>
        <begin position="290"/>
        <end position="297"/>
    </location>
    <ligand>
        <name>FAD</name>
        <dbReference type="ChEBI" id="CHEBI:57692"/>
    </ligand>
</feature>
<feature type="binding site" evidence="2">
    <location>
        <begin position="273"/>
        <end position="277"/>
    </location>
    <ligand>
        <name>FAD</name>
        <dbReference type="ChEBI" id="CHEBI:57692"/>
    </ligand>
</feature>
<feature type="domain" description="Electron transfer flavoprotein alpha/beta-subunit N-terminal" evidence="3">
    <location>
        <begin position="8"/>
        <end position="202"/>
    </location>
</feature>
<evidence type="ECO:0000256" key="1">
    <source>
        <dbReference type="ARBA" id="ARBA00005817"/>
    </source>
</evidence>
<protein>
    <recommendedName>
        <fullName evidence="3">Electron transfer flavoprotein alpha/beta-subunit N-terminal domain-containing protein</fullName>
    </recommendedName>
</protein>
<dbReference type="InterPro" id="IPR014731">
    <property type="entry name" value="ETF_asu_C"/>
</dbReference>
<dbReference type="SUPFAM" id="SSF52402">
    <property type="entry name" value="Adenine nucleotide alpha hydrolases-like"/>
    <property type="match status" value="1"/>
</dbReference>
<dbReference type="PANTHER" id="PTHR43153:SF1">
    <property type="entry name" value="ELECTRON TRANSFER FLAVOPROTEIN SUBUNIT ALPHA, MITOCHONDRIAL"/>
    <property type="match status" value="1"/>
</dbReference>
<organism evidence="4 5">
    <name type="scientific">Thermogemmatispora tikiterensis</name>
    <dbReference type="NCBI Taxonomy" id="1825093"/>
    <lineage>
        <taxon>Bacteria</taxon>
        <taxon>Bacillati</taxon>
        <taxon>Chloroflexota</taxon>
        <taxon>Ktedonobacteria</taxon>
        <taxon>Thermogemmatisporales</taxon>
        <taxon>Thermogemmatisporaceae</taxon>
        <taxon>Thermogemmatispora</taxon>
    </lineage>
</organism>
<dbReference type="Pfam" id="PF00766">
    <property type="entry name" value="ETF_alpha"/>
    <property type="match status" value="1"/>
</dbReference>
<dbReference type="OrthoDB" id="9770286at2"/>
<evidence type="ECO:0000259" key="3">
    <source>
        <dbReference type="SMART" id="SM00893"/>
    </source>
</evidence>
<dbReference type="AlphaFoldDB" id="A0A328VBS3"/>
<keyword evidence="5" id="KW-1185">Reference proteome</keyword>
<evidence type="ECO:0000256" key="2">
    <source>
        <dbReference type="PIRSR" id="PIRSR000089-1"/>
    </source>
</evidence>
<dbReference type="SMART" id="SM00893">
    <property type="entry name" value="ETF"/>
    <property type="match status" value="1"/>
</dbReference>